<dbReference type="InterPro" id="IPR003265">
    <property type="entry name" value="HhH-GPD_domain"/>
</dbReference>
<dbReference type="InterPro" id="IPR051912">
    <property type="entry name" value="Alkylbase_DNA_Glycosylase/TA"/>
</dbReference>
<name>A0ABX8WSW1_9GAMM</name>
<dbReference type="Pfam" id="PF12833">
    <property type="entry name" value="HTH_18"/>
    <property type="match status" value="1"/>
</dbReference>
<evidence type="ECO:0000256" key="9">
    <source>
        <dbReference type="ARBA" id="ARBA00023015"/>
    </source>
</evidence>
<dbReference type="InterPro" id="IPR004026">
    <property type="entry name" value="Ada_DNA_repair_Zn-bd"/>
</dbReference>
<dbReference type="InterPro" id="IPR011257">
    <property type="entry name" value="DNA_glycosylase"/>
</dbReference>
<evidence type="ECO:0000313" key="16">
    <source>
        <dbReference type="Proteomes" id="UP000824755"/>
    </source>
</evidence>
<organism evidence="15 16">
    <name type="scientific">Lysobacter soyae</name>
    <dbReference type="NCBI Taxonomy" id="2764185"/>
    <lineage>
        <taxon>Bacteria</taxon>
        <taxon>Pseudomonadati</taxon>
        <taxon>Pseudomonadota</taxon>
        <taxon>Gammaproteobacteria</taxon>
        <taxon>Lysobacterales</taxon>
        <taxon>Lysobacteraceae</taxon>
        <taxon>Lysobacter</taxon>
    </lineage>
</organism>
<dbReference type="InterPro" id="IPR018060">
    <property type="entry name" value="HTH_AraC"/>
</dbReference>
<dbReference type="SUPFAM" id="SSF57884">
    <property type="entry name" value="Ada DNA repair protein, N-terminal domain (N-Ada 10)"/>
    <property type="match status" value="1"/>
</dbReference>
<evidence type="ECO:0000256" key="11">
    <source>
        <dbReference type="ARBA" id="ARBA00023159"/>
    </source>
</evidence>
<dbReference type="SUPFAM" id="SSF48150">
    <property type="entry name" value="DNA-glycosylase"/>
    <property type="match status" value="1"/>
</dbReference>
<keyword evidence="11" id="KW-0010">Activator</keyword>
<evidence type="ECO:0000256" key="12">
    <source>
        <dbReference type="ARBA" id="ARBA00023163"/>
    </source>
</evidence>
<dbReference type="Gene3D" id="1.10.10.60">
    <property type="entry name" value="Homeodomain-like"/>
    <property type="match status" value="1"/>
</dbReference>
<dbReference type="Pfam" id="PF02805">
    <property type="entry name" value="Ada_Zn_binding"/>
    <property type="match status" value="1"/>
</dbReference>
<dbReference type="CDD" id="cd00056">
    <property type="entry name" value="ENDO3c"/>
    <property type="match status" value="1"/>
</dbReference>
<evidence type="ECO:0000256" key="5">
    <source>
        <dbReference type="ARBA" id="ARBA00022679"/>
    </source>
</evidence>
<dbReference type="SUPFAM" id="SSF46689">
    <property type="entry name" value="Homeodomain-like"/>
    <property type="match status" value="1"/>
</dbReference>
<dbReference type="InterPro" id="IPR018062">
    <property type="entry name" value="HTH_AraC-typ_CS"/>
</dbReference>
<evidence type="ECO:0000313" key="15">
    <source>
        <dbReference type="EMBL" id="QYR53927.1"/>
    </source>
</evidence>
<gene>
    <name evidence="15" type="ORF">H8L67_04120</name>
</gene>
<evidence type="ECO:0000256" key="3">
    <source>
        <dbReference type="ARBA" id="ARBA00012000"/>
    </source>
</evidence>
<evidence type="ECO:0000256" key="8">
    <source>
        <dbReference type="ARBA" id="ARBA00022833"/>
    </source>
</evidence>
<dbReference type="PANTHER" id="PTHR43003">
    <property type="entry name" value="DNA-3-METHYLADENINE GLYCOSYLASE"/>
    <property type="match status" value="1"/>
</dbReference>
<evidence type="ECO:0000256" key="2">
    <source>
        <dbReference type="ARBA" id="ARBA00001947"/>
    </source>
</evidence>
<keyword evidence="8" id="KW-0862">Zinc</keyword>
<dbReference type="EC" id="3.2.2.21" evidence="3"/>
<dbReference type="EMBL" id="CP080544">
    <property type="protein sequence ID" value="QYR53927.1"/>
    <property type="molecule type" value="Genomic_DNA"/>
</dbReference>
<dbReference type="InterPro" id="IPR035451">
    <property type="entry name" value="Ada-like_dom_sf"/>
</dbReference>
<keyword evidence="6" id="KW-0479">Metal-binding</keyword>
<dbReference type="Gene3D" id="3.30.310.20">
    <property type="entry name" value="DNA-3-methyladenine glycosylase AlkA, N-terminal domain"/>
    <property type="match status" value="1"/>
</dbReference>
<dbReference type="Pfam" id="PF00730">
    <property type="entry name" value="HhH-GPD"/>
    <property type="match status" value="1"/>
</dbReference>
<keyword evidence="10" id="KW-0238">DNA-binding</keyword>
<sequence length="487" mass="53451">MPSRDACDAARQSKDARFDGLFFTAVKTTGIYCRPVCPAPTPKAGNVDYYPSAASAEAAGFRPCLRCRPELSPADGGWRRGDDVVARAVRLVEAGMLDTASLAQLADRMHVGERHLRRLFVSRLGTSPKQVQATKRLLFAKQLLTETALPVTEIALASGFQSLRRFNDAFLSAYGLAPSRLRKTTGHTADGSALNLRLVYRPPFEFGTTLAFLSTRALAGLEHVDVEARTYRRLIDDRGAWLSVSEWGRNESALRLTLHGVRAHAIPELVQRVRRMFDLDADMRAVHDVLRNDPRLATTVTRHPGLRLAGGWDGLEMATRAIVGQQVSVAAARTLATRLLQRTGTRLTDSPVEGLEWIFPTAETLAAANLDGMGLTGRRVATLQTMASAVARGDATFDAHLPLNDFIERWCALPGIGEWTAHYLALRALGHPDAFPAGDLVLRQQLQPGTLVSEATLRQRSKDWQPWRAYAALHLWRAALPETGTSP</sequence>
<dbReference type="Proteomes" id="UP000824755">
    <property type="component" value="Chromosome"/>
</dbReference>
<keyword evidence="16" id="KW-1185">Reference proteome</keyword>
<dbReference type="SMART" id="SM01009">
    <property type="entry name" value="AlkA_N"/>
    <property type="match status" value="1"/>
</dbReference>
<dbReference type="InterPro" id="IPR023170">
    <property type="entry name" value="HhH_base_excis_C"/>
</dbReference>
<keyword evidence="7" id="KW-0227">DNA damage</keyword>
<keyword evidence="13" id="KW-0234">DNA repair</keyword>
<dbReference type="PANTHER" id="PTHR43003:SF13">
    <property type="entry name" value="DNA-3-METHYLADENINE GLYCOSYLASE 2"/>
    <property type="match status" value="1"/>
</dbReference>
<dbReference type="Gene3D" id="1.10.1670.10">
    <property type="entry name" value="Helix-hairpin-Helix base-excision DNA repair enzymes (C-terminal)"/>
    <property type="match status" value="1"/>
</dbReference>
<evidence type="ECO:0000256" key="10">
    <source>
        <dbReference type="ARBA" id="ARBA00023125"/>
    </source>
</evidence>
<dbReference type="PROSITE" id="PS01124">
    <property type="entry name" value="HTH_ARAC_FAMILY_2"/>
    <property type="match status" value="1"/>
</dbReference>
<dbReference type="SMART" id="SM00478">
    <property type="entry name" value="ENDO3c"/>
    <property type="match status" value="1"/>
</dbReference>
<proteinExistence type="predicted"/>
<dbReference type="InterPro" id="IPR010316">
    <property type="entry name" value="AlkA_N"/>
</dbReference>
<dbReference type="PROSITE" id="PS00041">
    <property type="entry name" value="HTH_ARAC_FAMILY_1"/>
    <property type="match status" value="1"/>
</dbReference>
<evidence type="ECO:0000256" key="4">
    <source>
        <dbReference type="ARBA" id="ARBA00022603"/>
    </source>
</evidence>
<evidence type="ECO:0000256" key="13">
    <source>
        <dbReference type="ARBA" id="ARBA00023204"/>
    </source>
</evidence>
<dbReference type="SUPFAM" id="SSF55945">
    <property type="entry name" value="TATA-box binding protein-like"/>
    <property type="match status" value="1"/>
</dbReference>
<evidence type="ECO:0000256" key="7">
    <source>
        <dbReference type="ARBA" id="ARBA00022763"/>
    </source>
</evidence>
<keyword evidence="5" id="KW-0808">Transferase</keyword>
<reference evidence="15 16" key="1">
    <citation type="submission" date="2021-08" db="EMBL/GenBank/DDBJ databases">
        <title>Lysobacter sp. strain CJ11 Genome sequencing and assembly.</title>
        <authorList>
            <person name="Kim I."/>
        </authorList>
    </citation>
    <scope>NUCLEOTIDE SEQUENCE [LARGE SCALE GENOMIC DNA]</scope>
    <source>
        <strain evidence="15 16">CJ11</strain>
    </source>
</reference>
<accession>A0ABX8WSW1</accession>
<evidence type="ECO:0000259" key="14">
    <source>
        <dbReference type="PROSITE" id="PS01124"/>
    </source>
</evidence>
<keyword evidence="12" id="KW-0804">Transcription</keyword>
<dbReference type="Gene3D" id="3.40.10.10">
    <property type="entry name" value="DNA Methylphosphotriester Repair Domain"/>
    <property type="match status" value="1"/>
</dbReference>
<evidence type="ECO:0000256" key="1">
    <source>
        <dbReference type="ARBA" id="ARBA00000086"/>
    </source>
</evidence>
<evidence type="ECO:0000256" key="6">
    <source>
        <dbReference type="ARBA" id="ARBA00022723"/>
    </source>
</evidence>
<keyword evidence="9" id="KW-0805">Transcription regulation</keyword>
<protein>
    <recommendedName>
        <fullName evidence="3">DNA-3-methyladenine glycosylase II</fullName>
        <ecNumber evidence="3">3.2.2.21</ecNumber>
    </recommendedName>
</protein>
<comment type="catalytic activity">
    <reaction evidence="1">
        <text>Hydrolysis of alkylated DNA, releasing 3-methyladenine, 3-methylguanine, 7-methylguanine and 7-methyladenine.</text>
        <dbReference type="EC" id="3.2.2.21"/>
    </reaction>
</comment>
<dbReference type="InterPro" id="IPR037046">
    <property type="entry name" value="AlkA_N_sf"/>
</dbReference>
<dbReference type="Pfam" id="PF06029">
    <property type="entry name" value="AlkA_N"/>
    <property type="match status" value="1"/>
</dbReference>
<feature type="domain" description="HTH araC/xylS-type" evidence="14">
    <location>
        <begin position="86"/>
        <end position="184"/>
    </location>
</feature>
<dbReference type="SMART" id="SM00342">
    <property type="entry name" value="HTH_ARAC"/>
    <property type="match status" value="1"/>
</dbReference>
<keyword evidence="4" id="KW-0489">Methyltransferase</keyword>
<dbReference type="Gene3D" id="1.10.340.30">
    <property type="entry name" value="Hypothetical protein, domain 2"/>
    <property type="match status" value="1"/>
</dbReference>
<dbReference type="InterPro" id="IPR009057">
    <property type="entry name" value="Homeodomain-like_sf"/>
</dbReference>
<comment type="cofactor">
    <cofactor evidence="2">
        <name>Zn(2+)</name>
        <dbReference type="ChEBI" id="CHEBI:29105"/>
    </cofactor>
</comment>